<dbReference type="Proteomes" id="UP000688137">
    <property type="component" value="Unassembled WGS sequence"/>
</dbReference>
<accession>A0A8S1KW85</accession>
<keyword evidence="1" id="KW-0648">Protein biosynthesis</keyword>
<dbReference type="EMBL" id="CAJJDM010000028">
    <property type="protein sequence ID" value="CAD8059730.1"/>
    <property type="molecule type" value="Genomic_DNA"/>
</dbReference>
<dbReference type="GO" id="GO:0003743">
    <property type="term" value="F:translation initiation factor activity"/>
    <property type="evidence" value="ECO:0007669"/>
    <property type="project" value="InterPro"/>
</dbReference>
<dbReference type="PROSITE" id="PS50296">
    <property type="entry name" value="SUI1"/>
    <property type="match status" value="1"/>
</dbReference>
<organism evidence="3 4">
    <name type="scientific">Paramecium primaurelia</name>
    <dbReference type="NCBI Taxonomy" id="5886"/>
    <lineage>
        <taxon>Eukaryota</taxon>
        <taxon>Sar</taxon>
        <taxon>Alveolata</taxon>
        <taxon>Ciliophora</taxon>
        <taxon>Intramacronucleata</taxon>
        <taxon>Oligohymenophorea</taxon>
        <taxon>Peniculida</taxon>
        <taxon>Parameciidae</taxon>
        <taxon>Paramecium</taxon>
    </lineage>
</organism>
<dbReference type="PANTHER" id="PTHR10388">
    <property type="entry name" value="EUKARYOTIC TRANSLATION INITIATION FACTOR SUI1"/>
    <property type="match status" value="1"/>
</dbReference>
<reference evidence="3" key="1">
    <citation type="submission" date="2021-01" db="EMBL/GenBank/DDBJ databases">
        <authorList>
            <consortium name="Genoscope - CEA"/>
            <person name="William W."/>
        </authorList>
    </citation>
    <scope>NUCLEOTIDE SEQUENCE</scope>
</reference>
<dbReference type="AlphaFoldDB" id="A0A8S1KW85"/>
<dbReference type="InterPro" id="IPR005874">
    <property type="entry name" value="SUI1_euk"/>
</dbReference>
<comment type="caution">
    <text evidence="3">The sequence shown here is derived from an EMBL/GenBank/DDBJ whole genome shotgun (WGS) entry which is preliminary data.</text>
</comment>
<proteinExistence type="predicted"/>
<dbReference type="Pfam" id="PF01253">
    <property type="entry name" value="SUI1"/>
    <property type="match status" value="1"/>
</dbReference>
<feature type="domain" description="SUI1" evidence="2">
    <location>
        <begin position="22"/>
        <end position="95"/>
    </location>
</feature>
<evidence type="ECO:0000256" key="1">
    <source>
        <dbReference type="ARBA" id="ARBA00022917"/>
    </source>
</evidence>
<name>A0A8S1KW85_PARPR</name>
<evidence type="ECO:0000259" key="2">
    <source>
        <dbReference type="PROSITE" id="PS50296"/>
    </source>
</evidence>
<evidence type="ECO:0000313" key="3">
    <source>
        <dbReference type="EMBL" id="CAD8059730.1"/>
    </source>
</evidence>
<keyword evidence="4" id="KW-1185">Reference proteome</keyword>
<dbReference type="InterPro" id="IPR001950">
    <property type="entry name" value="SUI1"/>
</dbReference>
<sequence length="107" mass="12441">MTDNQFDNQNEFDEMANFNFVIHIHLKKRSARKTQTIIVGIPDEFDLNKIIRFWKKQFNCTGGIISKDEDYGDQVTIRLTGDNRQQIAKFLVEEGIALQDNIKVHGI</sequence>
<gene>
    <name evidence="3" type="ORF">PPRIM_AZ9-3.1.T0290138</name>
</gene>
<protein>
    <recommendedName>
        <fullName evidence="2">SUI1 domain-containing protein</fullName>
    </recommendedName>
</protein>
<dbReference type="CDD" id="cd11566">
    <property type="entry name" value="eIF1_SUI1"/>
    <property type="match status" value="1"/>
</dbReference>
<evidence type="ECO:0000313" key="4">
    <source>
        <dbReference type="Proteomes" id="UP000688137"/>
    </source>
</evidence>
<dbReference type="OMA" id="MYHAGQE"/>